<feature type="non-terminal residue" evidence="2">
    <location>
        <position position="1"/>
    </location>
</feature>
<keyword evidence="1" id="KW-1133">Transmembrane helix</keyword>
<gene>
    <name evidence="2" type="ORF">TSG867_LOCUS33411</name>
</gene>
<dbReference type="AlphaFoldDB" id="A0A821IHK8"/>
<dbReference type="Proteomes" id="UP000663862">
    <property type="component" value="Unassembled WGS sequence"/>
</dbReference>
<evidence type="ECO:0000313" key="2">
    <source>
        <dbReference type="EMBL" id="CAF4702950.1"/>
    </source>
</evidence>
<evidence type="ECO:0000313" key="3">
    <source>
        <dbReference type="Proteomes" id="UP000663862"/>
    </source>
</evidence>
<name>A0A821IHK8_9BILA</name>
<sequence>DLMDFDSARLTKKNLDSVCLTKKNFVYVIEALQANAYWFHEFSYIFELDSAGYVIIFSVTRRMATGAQVALVIGTIGSIMLTSYLAPLVISNVKDLLEFALKMLGTDAVQKLLPILFT</sequence>
<keyword evidence="1" id="KW-0472">Membrane</keyword>
<accession>A0A821IHK8</accession>
<comment type="caution">
    <text evidence="2">The sequence shown here is derived from an EMBL/GenBank/DDBJ whole genome shotgun (WGS) entry which is preliminary data.</text>
</comment>
<evidence type="ECO:0000256" key="1">
    <source>
        <dbReference type="SAM" id="Phobius"/>
    </source>
</evidence>
<dbReference type="EMBL" id="CAJOBQ010010040">
    <property type="protein sequence ID" value="CAF4702950.1"/>
    <property type="molecule type" value="Genomic_DNA"/>
</dbReference>
<reference evidence="2" key="1">
    <citation type="submission" date="2021-02" db="EMBL/GenBank/DDBJ databases">
        <authorList>
            <person name="Nowell W R."/>
        </authorList>
    </citation>
    <scope>NUCLEOTIDE SEQUENCE</scope>
</reference>
<proteinExistence type="predicted"/>
<protein>
    <submittedName>
        <fullName evidence="2">Uncharacterized protein</fullName>
    </submittedName>
</protein>
<organism evidence="2 3">
    <name type="scientific">Rotaria socialis</name>
    <dbReference type="NCBI Taxonomy" id="392032"/>
    <lineage>
        <taxon>Eukaryota</taxon>
        <taxon>Metazoa</taxon>
        <taxon>Spiralia</taxon>
        <taxon>Gnathifera</taxon>
        <taxon>Rotifera</taxon>
        <taxon>Eurotatoria</taxon>
        <taxon>Bdelloidea</taxon>
        <taxon>Philodinida</taxon>
        <taxon>Philodinidae</taxon>
        <taxon>Rotaria</taxon>
    </lineage>
</organism>
<keyword evidence="1" id="KW-0812">Transmembrane</keyword>
<feature type="transmembrane region" description="Helical" evidence="1">
    <location>
        <begin position="69"/>
        <end position="90"/>
    </location>
</feature>